<dbReference type="EMBL" id="JACCBX010000003">
    <property type="protein sequence ID" value="NYE04578.1"/>
    <property type="molecule type" value="Genomic_DNA"/>
</dbReference>
<comment type="caution">
    <text evidence="2">The sequence shown here is derived from an EMBL/GenBank/DDBJ whole genome shotgun (WGS) entry which is preliminary data.</text>
</comment>
<evidence type="ECO:0000313" key="2">
    <source>
        <dbReference type="EMBL" id="NYE04578.1"/>
    </source>
</evidence>
<dbReference type="AlphaFoldDB" id="A0A852TAS9"/>
<evidence type="ECO:0000313" key="3">
    <source>
        <dbReference type="Proteomes" id="UP000548423"/>
    </source>
</evidence>
<feature type="compositionally biased region" description="Basic and acidic residues" evidence="1">
    <location>
        <begin position="1"/>
        <end position="12"/>
    </location>
</feature>
<proteinExistence type="predicted"/>
<reference evidence="3" key="1">
    <citation type="submission" date="2020-07" db="EMBL/GenBank/DDBJ databases">
        <authorList>
            <person name="Partida-Martinez L."/>
            <person name="Huntemann M."/>
            <person name="Clum A."/>
            <person name="Wang J."/>
            <person name="Palaniappan K."/>
            <person name="Ritter S."/>
            <person name="Chen I.-M."/>
            <person name="Stamatis D."/>
            <person name="Reddy T."/>
            <person name="O'Malley R."/>
            <person name="Daum C."/>
            <person name="Shapiro N."/>
            <person name="Ivanova N."/>
            <person name="Kyrpides N."/>
            <person name="Woyke T."/>
        </authorList>
    </citation>
    <scope>NUCLEOTIDE SEQUENCE [LARGE SCALE GENOMIC DNA]</scope>
    <source>
        <strain evidence="3">AT2.8</strain>
    </source>
</reference>
<evidence type="ECO:0000256" key="1">
    <source>
        <dbReference type="SAM" id="MobiDB-lite"/>
    </source>
</evidence>
<feature type="region of interest" description="Disordered" evidence="1">
    <location>
        <begin position="1"/>
        <end position="32"/>
    </location>
</feature>
<organism evidence="2 3">
    <name type="scientific">Neobacillus niacini</name>
    <dbReference type="NCBI Taxonomy" id="86668"/>
    <lineage>
        <taxon>Bacteria</taxon>
        <taxon>Bacillati</taxon>
        <taxon>Bacillota</taxon>
        <taxon>Bacilli</taxon>
        <taxon>Bacillales</taxon>
        <taxon>Bacillaceae</taxon>
        <taxon>Neobacillus</taxon>
    </lineage>
</organism>
<protein>
    <submittedName>
        <fullName evidence="2">Uncharacterized protein</fullName>
    </submittedName>
</protein>
<sequence length="56" mass="6264">MGKESSSSEKKQTSIHGGIYPSEKYVPGESVDQHKELEDANIMITGDEIRQQNENL</sequence>
<gene>
    <name evidence="2" type="ORF">F4694_001327</name>
</gene>
<accession>A0A852TAS9</accession>
<reference evidence="3" key="2">
    <citation type="submission" date="2020-08" db="EMBL/GenBank/DDBJ databases">
        <title>The Agave Microbiome: Exploring the role of microbial communities in plant adaptations to desert environments.</title>
        <authorList>
            <person name="Partida-Martinez L.P."/>
        </authorList>
    </citation>
    <scope>NUCLEOTIDE SEQUENCE [LARGE SCALE GENOMIC DNA]</scope>
    <source>
        <strain evidence="3">AT2.8</strain>
    </source>
</reference>
<dbReference type="Proteomes" id="UP000548423">
    <property type="component" value="Unassembled WGS sequence"/>
</dbReference>
<name>A0A852TAS9_9BACI</name>